<dbReference type="Pfam" id="PF02518">
    <property type="entry name" value="HATPase_c"/>
    <property type="match status" value="1"/>
</dbReference>
<dbReference type="InterPro" id="IPR005467">
    <property type="entry name" value="His_kinase_dom"/>
</dbReference>
<comment type="catalytic activity">
    <reaction evidence="1">
        <text>ATP + protein L-histidine = ADP + protein N-phospho-L-histidine.</text>
        <dbReference type="EC" id="2.7.13.3"/>
    </reaction>
</comment>
<dbReference type="InterPro" id="IPR003594">
    <property type="entry name" value="HATPase_dom"/>
</dbReference>
<dbReference type="InterPro" id="IPR036890">
    <property type="entry name" value="HATPase_C_sf"/>
</dbReference>
<dbReference type="GO" id="GO:0000155">
    <property type="term" value="F:phosphorelay sensor kinase activity"/>
    <property type="evidence" value="ECO:0007669"/>
    <property type="project" value="InterPro"/>
</dbReference>
<dbReference type="InterPro" id="IPR001789">
    <property type="entry name" value="Sig_transdc_resp-reg_receiver"/>
</dbReference>
<protein>
    <recommendedName>
        <fullName evidence="2">histidine kinase</fullName>
        <ecNumber evidence="2">2.7.13.3</ecNumber>
    </recommendedName>
</protein>
<evidence type="ECO:0000313" key="11">
    <source>
        <dbReference type="Proteomes" id="UP000607559"/>
    </source>
</evidence>
<dbReference type="InterPro" id="IPR011006">
    <property type="entry name" value="CheY-like_superfamily"/>
</dbReference>
<dbReference type="InterPro" id="IPR050351">
    <property type="entry name" value="BphY/WalK/GraS-like"/>
</dbReference>
<dbReference type="EC" id="2.7.13.3" evidence="2"/>
<dbReference type="AlphaFoldDB" id="A0A8J2XQ12"/>
<evidence type="ECO:0000256" key="6">
    <source>
        <dbReference type="PROSITE-ProRule" id="PRU00169"/>
    </source>
</evidence>
<evidence type="ECO:0000313" key="10">
    <source>
        <dbReference type="EMBL" id="GGA82902.1"/>
    </source>
</evidence>
<evidence type="ECO:0000256" key="1">
    <source>
        <dbReference type="ARBA" id="ARBA00000085"/>
    </source>
</evidence>
<dbReference type="RefSeq" id="WP_188927692.1">
    <property type="nucleotide sequence ID" value="NZ_BMJC01000001.1"/>
</dbReference>
<dbReference type="Pfam" id="PF00072">
    <property type="entry name" value="Response_reg"/>
    <property type="match status" value="1"/>
</dbReference>
<dbReference type="InterPro" id="IPR004358">
    <property type="entry name" value="Sig_transdc_His_kin-like_C"/>
</dbReference>
<keyword evidence="4" id="KW-0808">Transferase</keyword>
<dbReference type="SMART" id="SM00448">
    <property type="entry name" value="REC"/>
    <property type="match status" value="1"/>
</dbReference>
<dbReference type="PANTHER" id="PTHR42878:SF15">
    <property type="entry name" value="BACTERIOPHYTOCHROME"/>
    <property type="match status" value="1"/>
</dbReference>
<evidence type="ECO:0000256" key="5">
    <source>
        <dbReference type="ARBA" id="ARBA00022777"/>
    </source>
</evidence>
<dbReference type="CDD" id="cd00082">
    <property type="entry name" value="HisKA"/>
    <property type="match status" value="1"/>
</dbReference>
<dbReference type="Proteomes" id="UP000607559">
    <property type="component" value="Unassembled WGS sequence"/>
</dbReference>
<dbReference type="Gene3D" id="1.10.287.130">
    <property type="match status" value="1"/>
</dbReference>
<dbReference type="EMBL" id="BMJC01000001">
    <property type="protein sequence ID" value="GGA82902.1"/>
    <property type="molecule type" value="Genomic_DNA"/>
</dbReference>
<keyword evidence="7" id="KW-0175">Coiled coil</keyword>
<dbReference type="GO" id="GO:0007234">
    <property type="term" value="P:osmosensory signaling via phosphorelay pathway"/>
    <property type="evidence" value="ECO:0007669"/>
    <property type="project" value="TreeGrafter"/>
</dbReference>
<dbReference type="Gene3D" id="3.30.565.10">
    <property type="entry name" value="Histidine kinase-like ATPase, C-terminal domain"/>
    <property type="match status" value="1"/>
</dbReference>
<accession>A0A8J2XQ12</accession>
<feature type="coiled-coil region" evidence="7">
    <location>
        <begin position="145"/>
        <end position="176"/>
    </location>
</feature>
<evidence type="ECO:0000256" key="7">
    <source>
        <dbReference type="SAM" id="Coils"/>
    </source>
</evidence>
<keyword evidence="11" id="KW-1185">Reference proteome</keyword>
<dbReference type="SMART" id="SM00387">
    <property type="entry name" value="HATPase_c"/>
    <property type="match status" value="1"/>
</dbReference>
<proteinExistence type="predicted"/>
<dbReference type="PROSITE" id="PS50109">
    <property type="entry name" value="HIS_KIN"/>
    <property type="match status" value="1"/>
</dbReference>
<dbReference type="PANTHER" id="PTHR42878">
    <property type="entry name" value="TWO-COMPONENT HISTIDINE KINASE"/>
    <property type="match status" value="1"/>
</dbReference>
<dbReference type="GO" id="GO:0030295">
    <property type="term" value="F:protein kinase activator activity"/>
    <property type="evidence" value="ECO:0007669"/>
    <property type="project" value="TreeGrafter"/>
</dbReference>
<evidence type="ECO:0000259" key="9">
    <source>
        <dbReference type="PROSITE" id="PS50110"/>
    </source>
</evidence>
<sequence>MQPKIMLVDDREDNLLSMESVLEPDGYRFVKATSGRQVLKTLLTDFDFALILMDVQMPNLNGFETASLIYERERLRHIPIIFITANNYGEENLFKGYRAGAVDYIYKPVNPELLRIKVSVFVDLYRKNQRLMAQEQKLVAINRSLEMEINERKASEEKVTELNRQLLENITRLEAANKDLDLFAFMASHDLQAPLRKIRMFSDRLLAGSENNFSKEERLYLTRIQEVSKRMQELINDILRFSKISVEKESFEEVDLNDVVGEVLSEMDGVIREKNASVSVDRLPVLPANTVLMGPLFSNLISNSLKYSKKKEPPQIRIRYEEGPAIAAGNSREPEMRYGRIYVEDNGIGFDQKYAEQIFDMFRRLHSSAEYEGTGIGLALCKKIVEMHKGFISALGKPGEGAVFIVSLPLGGMQNELVVKNDEIRDLN</sequence>
<organism evidence="10 11">
    <name type="scientific">Puia dinghuensis</name>
    <dbReference type="NCBI Taxonomy" id="1792502"/>
    <lineage>
        <taxon>Bacteria</taxon>
        <taxon>Pseudomonadati</taxon>
        <taxon>Bacteroidota</taxon>
        <taxon>Chitinophagia</taxon>
        <taxon>Chitinophagales</taxon>
        <taxon>Chitinophagaceae</taxon>
        <taxon>Puia</taxon>
    </lineage>
</organism>
<dbReference type="Gene3D" id="3.40.50.2300">
    <property type="match status" value="1"/>
</dbReference>
<evidence type="ECO:0000256" key="2">
    <source>
        <dbReference type="ARBA" id="ARBA00012438"/>
    </source>
</evidence>
<dbReference type="SMART" id="SM00388">
    <property type="entry name" value="HisKA"/>
    <property type="match status" value="1"/>
</dbReference>
<dbReference type="SUPFAM" id="SSF55874">
    <property type="entry name" value="ATPase domain of HSP90 chaperone/DNA topoisomerase II/histidine kinase"/>
    <property type="match status" value="1"/>
</dbReference>
<feature type="domain" description="Histidine kinase" evidence="8">
    <location>
        <begin position="186"/>
        <end position="412"/>
    </location>
</feature>
<dbReference type="PROSITE" id="PS50110">
    <property type="entry name" value="RESPONSE_REGULATORY"/>
    <property type="match status" value="1"/>
</dbReference>
<keyword evidence="3 6" id="KW-0597">Phosphoprotein</keyword>
<feature type="domain" description="Response regulatory" evidence="9">
    <location>
        <begin position="4"/>
        <end position="122"/>
    </location>
</feature>
<evidence type="ECO:0000259" key="8">
    <source>
        <dbReference type="PROSITE" id="PS50109"/>
    </source>
</evidence>
<reference evidence="10" key="1">
    <citation type="journal article" date="2014" name="Int. J. Syst. Evol. Microbiol.">
        <title>Complete genome sequence of Corynebacterium casei LMG S-19264T (=DSM 44701T), isolated from a smear-ripened cheese.</title>
        <authorList>
            <consortium name="US DOE Joint Genome Institute (JGI-PGF)"/>
            <person name="Walter F."/>
            <person name="Albersmeier A."/>
            <person name="Kalinowski J."/>
            <person name="Ruckert C."/>
        </authorList>
    </citation>
    <scope>NUCLEOTIDE SEQUENCE</scope>
    <source>
        <strain evidence="10">CGMCC 1.15448</strain>
    </source>
</reference>
<feature type="modified residue" description="4-aspartylphosphate" evidence="6">
    <location>
        <position position="54"/>
    </location>
</feature>
<dbReference type="SUPFAM" id="SSF47384">
    <property type="entry name" value="Homodimeric domain of signal transducing histidine kinase"/>
    <property type="match status" value="1"/>
</dbReference>
<dbReference type="InterPro" id="IPR036097">
    <property type="entry name" value="HisK_dim/P_sf"/>
</dbReference>
<name>A0A8J2XQ12_9BACT</name>
<evidence type="ECO:0000256" key="3">
    <source>
        <dbReference type="ARBA" id="ARBA00022553"/>
    </source>
</evidence>
<dbReference type="PRINTS" id="PR00344">
    <property type="entry name" value="BCTRLSENSOR"/>
</dbReference>
<dbReference type="Pfam" id="PF00512">
    <property type="entry name" value="HisKA"/>
    <property type="match status" value="1"/>
</dbReference>
<dbReference type="InterPro" id="IPR003661">
    <property type="entry name" value="HisK_dim/P_dom"/>
</dbReference>
<comment type="caution">
    <text evidence="10">The sequence shown here is derived from an EMBL/GenBank/DDBJ whole genome shotgun (WGS) entry which is preliminary data.</text>
</comment>
<dbReference type="SUPFAM" id="SSF52172">
    <property type="entry name" value="CheY-like"/>
    <property type="match status" value="1"/>
</dbReference>
<keyword evidence="5 10" id="KW-0418">Kinase</keyword>
<evidence type="ECO:0000256" key="4">
    <source>
        <dbReference type="ARBA" id="ARBA00022679"/>
    </source>
</evidence>
<dbReference type="GO" id="GO:0000156">
    <property type="term" value="F:phosphorelay response regulator activity"/>
    <property type="evidence" value="ECO:0007669"/>
    <property type="project" value="TreeGrafter"/>
</dbReference>
<gene>
    <name evidence="10" type="ORF">GCM10011511_02390</name>
</gene>
<reference evidence="10" key="2">
    <citation type="submission" date="2020-09" db="EMBL/GenBank/DDBJ databases">
        <authorList>
            <person name="Sun Q."/>
            <person name="Zhou Y."/>
        </authorList>
    </citation>
    <scope>NUCLEOTIDE SEQUENCE</scope>
    <source>
        <strain evidence="10">CGMCC 1.15448</strain>
    </source>
</reference>